<accession>U5EX92</accession>
<dbReference type="AlphaFoldDB" id="U5EX92"/>
<keyword evidence="1" id="KW-0689">Ribosomal protein</keyword>
<keyword evidence="1" id="KW-0687">Ribonucleoprotein</keyword>
<sequence>MGTPAQQGTKLVQRFKRPGLFDREWGALLPEAYKKFWNEWRIKQPTAVHYIPKEGKFERNELTGEVKVIQNIPIPLKFPKEADEGIWGGEGIIKGFQKRNPLKRRVPHFWTPVLHRSVVHSVVLNKHMAVTVTDRTIDLIIESHGFDHYLLKTPACDLKSVLALKLKQNILLELSNGCPSLANEPEKQEEILKEYSKYLDQYTAEEIEWYGLTYKQACDKIKRETEAKEREQKLPHKIIFRQKLIEQLEQAGIAEAKGDLNSESTKNLQDATSWLSKMNPFSKKKET</sequence>
<dbReference type="GO" id="GO:0003735">
    <property type="term" value="F:structural constituent of ribosome"/>
    <property type="evidence" value="ECO:0007669"/>
    <property type="project" value="InterPro"/>
</dbReference>
<dbReference type="GO" id="GO:0005762">
    <property type="term" value="C:mitochondrial large ribosomal subunit"/>
    <property type="evidence" value="ECO:0007669"/>
    <property type="project" value="TreeGrafter"/>
</dbReference>
<proteinExistence type="evidence at transcript level"/>
<protein>
    <submittedName>
        <fullName evidence="1">Putative mitochondrial ribosomal protein l28</fullName>
    </submittedName>
</protein>
<dbReference type="EMBL" id="GANO01001063">
    <property type="protein sequence ID" value="JAB58808.1"/>
    <property type="molecule type" value="mRNA"/>
</dbReference>
<evidence type="ECO:0000313" key="1">
    <source>
        <dbReference type="EMBL" id="JAB58808.1"/>
    </source>
</evidence>
<organism evidence="1">
    <name type="scientific">Corethrella appendiculata</name>
    <dbReference type="NCBI Taxonomy" id="1370023"/>
    <lineage>
        <taxon>Eukaryota</taxon>
        <taxon>Metazoa</taxon>
        <taxon>Ecdysozoa</taxon>
        <taxon>Arthropoda</taxon>
        <taxon>Hexapoda</taxon>
        <taxon>Insecta</taxon>
        <taxon>Pterygota</taxon>
        <taxon>Neoptera</taxon>
        <taxon>Endopterygota</taxon>
        <taxon>Diptera</taxon>
        <taxon>Nematocera</taxon>
        <taxon>Culicoidea</taxon>
        <taxon>Chaoboridae</taxon>
        <taxon>Corethrella</taxon>
    </lineage>
</organism>
<dbReference type="PANTHER" id="PTHR13528">
    <property type="entry name" value="39S RIBOSOMAL PROTEIN L28, MITOCHONDRIAL"/>
    <property type="match status" value="1"/>
</dbReference>
<dbReference type="PANTHER" id="PTHR13528:SF2">
    <property type="entry name" value="LARGE RIBOSOMAL SUBUNIT PROTEIN BL28M"/>
    <property type="match status" value="1"/>
</dbReference>
<name>U5EX92_9DIPT</name>
<dbReference type="InterPro" id="IPR026569">
    <property type="entry name" value="Ribosomal_bL28"/>
</dbReference>
<reference evidence="1" key="1">
    <citation type="journal article" date="2014" name="Insect Biochem. Mol. Biol.">
        <title>An insight into the sialome of the frog biting fly, Corethrella appendiculata.</title>
        <authorList>
            <person name="Ribeiro J.M.C."/>
            <person name="Chagas A.C."/>
            <person name="Pham V.M."/>
            <person name="Lounibos L.P."/>
            <person name="Calvo E."/>
        </authorList>
    </citation>
    <scope>NUCLEOTIDE SEQUENCE</scope>
    <source>
        <tissue evidence="1">Salivary glands</tissue>
    </source>
</reference>